<protein>
    <submittedName>
        <fullName evidence="7">Pentatricopeptide repeat-containing protein At1g25360</fullName>
    </submittedName>
</protein>
<dbReference type="InterPro" id="IPR034215">
    <property type="entry name" value="RBM42_RRM"/>
</dbReference>
<evidence type="ECO:0000313" key="7">
    <source>
        <dbReference type="EMBL" id="GEX46718.1"/>
    </source>
</evidence>
<keyword evidence="2" id="KW-0677">Repeat</keyword>
<dbReference type="InterPro" id="IPR012677">
    <property type="entry name" value="Nucleotide-bd_a/b_plait_sf"/>
</dbReference>
<dbReference type="AlphaFoldDB" id="A0A699H6D5"/>
<evidence type="ECO:0000256" key="1">
    <source>
        <dbReference type="ARBA" id="ARBA00006643"/>
    </source>
</evidence>
<dbReference type="InterPro" id="IPR046960">
    <property type="entry name" value="PPR_At4g14850-like_plant"/>
</dbReference>
<dbReference type="PANTHER" id="PTHR47926">
    <property type="entry name" value="PENTATRICOPEPTIDE REPEAT-CONTAINING PROTEIN"/>
    <property type="match status" value="1"/>
</dbReference>
<dbReference type="InterPro" id="IPR011990">
    <property type="entry name" value="TPR-like_helical_dom_sf"/>
</dbReference>
<feature type="repeat" description="PPR" evidence="4">
    <location>
        <begin position="600"/>
        <end position="630"/>
    </location>
</feature>
<name>A0A699H6D5_TANCI</name>
<feature type="region of interest" description="Disordered" evidence="5">
    <location>
        <begin position="217"/>
        <end position="245"/>
    </location>
</feature>
<dbReference type="EMBL" id="BKCJ010110009">
    <property type="protein sequence ID" value="GEX46718.1"/>
    <property type="molecule type" value="Genomic_DNA"/>
</dbReference>
<feature type="repeat" description="PPR" evidence="4">
    <location>
        <begin position="464"/>
        <end position="498"/>
    </location>
</feature>
<comment type="similarity">
    <text evidence="1">Belongs to the PPR family. PCMP-H subfamily.</text>
</comment>
<dbReference type="NCBIfam" id="TIGR00756">
    <property type="entry name" value="PPR"/>
    <property type="match status" value="5"/>
</dbReference>
<evidence type="ECO:0000256" key="5">
    <source>
        <dbReference type="SAM" id="MobiDB-lite"/>
    </source>
</evidence>
<proteinExistence type="inferred from homology"/>
<dbReference type="FunFam" id="1.25.40.10:FF:000566">
    <property type="entry name" value="Pentatricopeptide repeat-containing protein"/>
    <property type="match status" value="1"/>
</dbReference>
<evidence type="ECO:0000256" key="4">
    <source>
        <dbReference type="PROSITE-ProRule" id="PRU00708"/>
    </source>
</evidence>
<dbReference type="SUPFAM" id="SSF48452">
    <property type="entry name" value="TPR-like"/>
    <property type="match status" value="1"/>
</dbReference>
<dbReference type="GO" id="GO:0003723">
    <property type="term" value="F:RNA binding"/>
    <property type="evidence" value="ECO:0007669"/>
    <property type="project" value="UniProtKB-UniRule"/>
</dbReference>
<dbReference type="SUPFAM" id="SSF54928">
    <property type="entry name" value="RNA-binding domain, RBD"/>
    <property type="match status" value="1"/>
</dbReference>
<dbReference type="Pfam" id="PF01535">
    <property type="entry name" value="PPR"/>
    <property type="match status" value="5"/>
</dbReference>
<reference evidence="7" key="1">
    <citation type="journal article" date="2019" name="Sci. Rep.">
        <title>Draft genome of Tanacetum cinerariifolium, the natural source of mosquito coil.</title>
        <authorList>
            <person name="Yamashiro T."/>
            <person name="Shiraishi A."/>
            <person name="Satake H."/>
            <person name="Nakayama K."/>
        </authorList>
    </citation>
    <scope>NUCLEOTIDE SEQUENCE</scope>
</reference>
<dbReference type="InterPro" id="IPR032867">
    <property type="entry name" value="DYW_dom"/>
</dbReference>
<feature type="compositionally biased region" description="Pro residues" evidence="5">
    <location>
        <begin position="37"/>
        <end position="50"/>
    </location>
</feature>
<keyword evidence="3" id="KW-0694">RNA-binding</keyword>
<feature type="region of interest" description="Disordered" evidence="5">
    <location>
        <begin position="1"/>
        <end position="20"/>
    </location>
</feature>
<feature type="domain" description="RRM" evidence="6">
    <location>
        <begin position="128"/>
        <end position="206"/>
    </location>
</feature>
<feature type="repeat" description="PPR" evidence="4">
    <location>
        <begin position="732"/>
        <end position="766"/>
    </location>
</feature>
<dbReference type="Gene3D" id="1.25.40.10">
    <property type="entry name" value="Tetratricopeptide repeat domain"/>
    <property type="match status" value="5"/>
</dbReference>
<evidence type="ECO:0000259" key="6">
    <source>
        <dbReference type="PROSITE" id="PS50102"/>
    </source>
</evidence>
<dbReference type="Gene3D" id="3.30.70.330">
    <property type="match status" value="1"/>
</dbReference>
<organism evidence="7">
    <name type="scientific">Tanacetum cinerariifolium</name>
    <name type="common">Dalmatian daisy</name>
    <name type="synonym">Chrysanthemum cinerariifolium</name>
    <dbReference type="NCBI Taxonomy" id="118510"/>
    <lineage>
        <taxon>Eukaryota</taxon>
        <taxon>Viridiplantae</taxon>
        <taxon>Streptophyta</taxon>
        <taxon>Embryophyta</taxon>
        <taxon>Tracheophyta</taxon>
        <taxon>Spermatophyta</taxon>
        <taxon>Magnoliopsida</taxon>
        <taxon>eudicotyledons</taxon>
        <taxon>Gunneridae</taxon>
        <taxon>Pentapetalae</taxon>
        <taxon>asterids</taxon>
        <taxon>campanulids</taxon>
        <taxon>Asterales</taxon>
        <taxon>Asteraceae</taxon>
        <taxon>Asteroideae</taxon>
        <taxon>Anthemideae</taxon>
        <taxon>Anthemidinae</taxon>
        <taxon>Tanacetum</taxon>
    </lineage>
</organism>
<dbReference type="PANTHER" id="PTHR47926:SF541">
    <property type="entry name" value="DYW DOMAIN-CONTAINING PROTEIN"/>
    <property type="match status" value="1"/>
</dbReference>
<gene>
    <name evidence="7" type="ORF">Tci_318693</name>
</gene>
<dbReference type="Pfam" id="PF13041">
    <property type="entry name" value="PPR_2"/>
    <property type="match status" value="3"/>
</dbReference>
<evidence type="ECO:0000256" key="3">
    <source>
        <dbReference type="PROSITE-ProRule" id="PRU00176"/>
    </source>
</evidence>
<dbReference type="FunFam" id="1.25.40.10:FF:000677">
    <property type="entry name" value="Pentatricopeptide repeat-containing protein"/>
    <property type="match status" value="1"/>
</dbReference>
<accession>A0A699H6D5</accession>
<dbReference type="GO" id="GO:0008270">
    <property type="term" value="F:zinc ion binding"/>
    <property type="evidence" value="ECO:0007669"/>
    <property type="project" value="InterPro"/>
</dbReference>
<feature type="region of interest" description="Disordered" evidence="5">
    <location>
        <begin position="25"/>
        <end position="54"/>
    </location>
</feature>
<sequence>MSNPPNPPASSSSSQFTYANNNNSYFPMPFHLQQPQSYPPPPPPVYPAPPSSSSSLPGVYFPQFQQAQQLFQRDAQTITPEALESVKAALASSEVEHKAEVRKKAIPRKAAGLAWEDPTLAEWPENDYRLFCGDLGNEVNDDVLSKAFARFPSFNMAKVVRDKRTGKTKGYGFVSFANPTDLAGALKEMNGKYVGNRPIKLRKSNWKERTDVEALERQKKHTQRKTKLPKKSVLHKKHLSPPKPQATRAVRGLANFYAAQLLFCSKRLQKSNVGMIHAHMIASGFQPRSHILNRLMDLYCKSHNLLYARQLFDQIPVPDVVARTTFITAYSASSADFKMARQVFNATPFDIRDTVFYNAMITGCAHNNDPHGVIQLFREMKTYHFRPDNFTYTTLLAGLSLVAQYQLDCQQLHCEIVKSGTGFVTSVVNALISVYVRCASSPFVLPSLLMAAARKLFDEMPIKDELTWTTIITGYVRNDDLDGASEVFDGMSEKLVVAWNAMISGYTHKGAASKALDMSRRMHLLGIKFDEFTYTAILGACATAKLFLHGKQVHAYIIRTVKNPSQDFLFSVNNALIALYWRCGKIDDAGKIFDRMPIRDSVSWNTILSAYVDVGQIEEARSFFTQIPEKNELTWSVMISGFAQNGSAEEGLKTFNQMRSYECQPCDYAFAGAIISCAVLASLDHGRQLHALLIQSGFQSSLSASNSLITMYARCGVLKDSQSVFLTMPCLDSVSWNAMIAALGQHGHGGEAVELYEQMLKEEIVPDRITFLTILSSCSHAGLVDQGQSYFNSMYELYGLTPGEDHYGRLIDLLCRAGKFSEATETIQKLPFNPGVPIWEALLGGCRIHGNIDLGIKAAEKLFELIPNHDGTYILLSNMYANLGKWNEVSRVRNMMRVRGVKKEPACSWIEVDNMVHVFLVDDTKHPEVQLVYKYLEELIFKMRKLGYVPDTKFVLHDMENEQKEYALSTHSERLAVAFGLLKLPPGAMIRVFKNIRICGDCHNAFKFMSQAVGREIVVRDGKRFHHFKDGKCSCGNYWSIKIVGYTTPTAAYIKEEGITVTDMTSYGLPRARKVVAVQLEAEVSASFSKLYCKFILKEYNRILSIKGFFYLQLN</sequence>
<feature type="repeat" description="PPR" evidence="4">
    <location>
        <begin position="353"/>
        <end position="387"/>
    </location>
</feature>
<comment type="caution">
    <text evidence="7">The sequence shown here is derived from an EMBL/GenBank/DDBJ whole genome shotgun (WGS) entry which is preliminary data.</text>
</comment>
<feature type="repeat" description="PPR" evidence="4">
    <location>
        <begin position="631"/>
        <end position="665"/>
    </location>
</feature>
<dbReference type="Pfam" id="PF14432">
    <property type="entry name" value="DYW_deaminase"/>
    <property type="match status" value="1"/>
</dbReference>
<dbReference type="InterPro" id="IPR035979">
    <property type="entry name" value="RBD_domain_sf"/>
</dbReference>
<dbReference type="GO" id="GO:0009451">
    <property type="term" value="P:RNA modification"/>
    <property type="evidence" value="ECO:0007669"/>
    <property type="project" value="InterPro"/>
</dbReference>
<dbReference type="Pfam" id="PF20431">
    <property type="entry name" value="E_motif"/>
    <property type="match status" value="1"/>
</dbReference>
<evidence type="ECO:0000256" key="2">
    <source>
        <dbReference type="ARBA" id="ARBA00022737"/>
    </source>
</evidence>
<dbReference type="FunFam" id="3.30.70.330:FF:000309">
    <property type="entry name" value="RNA-binding protein 42"/>
    <property type="match status" value="1"/>
</dbReference>
<dbReference type="CDD" id="cd12383">
    <property type="entry name" value="RRM_RBM42"/>
    <property type="match status" value="1"/>
</dbReference>
<dbReference type="InterPro" id="IPR000504">
    <property type="entry name" value="RRM_dom"/>
</dbReference>
<dbReference type="InterPro" id="IPR002885">
    <property type="entry name" value="PPR_rpt"/>
</dbReference>
<dbReference type="PROSITE" id="PS51375">
    <property type="entry name" value="PPR"/>
    <property type="match status" value="5"/>
</dbReference>
<dbReference type="PROSITE" id="PS50102">
    <property type="entry name" value="RRM"/>
    <property type="match status" value="1"/>
</dbReference>
<dbReference type="InterPro" id="IPR046848">
    <property type="entry name" value="E_motif"/>
</dbReference>
<dbReference type="SMART" id="SM00360">
    <property type="entry name" value="RRM"/>
    <property type="match status" value="1"/>
</dbReference>
<feature type="compositionally biased region" description="Basic residues" evidence="5">
    <location>
        <begin position="218"/>
        <end position="240"/>
    </location>
</feature>
<dbReference type="Pfam" id="PF00076">
    <property type="entry name" value="RRM_1"/>
    <property type="match status" value="1"/>
</dbReference>